<dbReference type="Gene3D" id="1.20.5.170">
    <property type="match status" value="1"/>
</dbReference>
<dbReference type="Pfam" id="PF04732">
    <property type="entry name" value="Filament_head"/>
    <property type="match status" value="1"/>
</dbReference>
<dbReference type="InterPro" id="IPR018039">
    <property type="entry name" value="IF_conserved"/>
</dbReference>
<dbReference type="AlphaFoldDB" id="A0A6P7YC10"/>
<protein>
    <submittedName>
        <fullName evidence="8">Alpha-internexin-like</fullName>
    </submittedName>
</protein>
<evidence type="ECO:0000259" key="6">
    <source>
        <dbReference type="PROSITE" id="PS51842"/>
    </source>
</evidence>
<dbReference type="OrthoDB" id="2441647at2759"/>
<dbReference type="Pfam" id="PF00038">
    <property type="entry name" value="Filament"/>
    <property type="match status" value="1"/>
</dbReference>
<feature type="domain" description="IF rod" evidence="6">
    <location>
        <begin position="94"/>
        <end position="404"/>
    </location>
</feature>
<dbReference type="GO" id="GO:0099160">
    <property type="term" value="C:postsynaptic intermediate filament cytoskeleton"/>
    <property type="evidence" value="ECO:0007669"/>
    <property type="project" value="TreeGrafter"/>
</dbReference>
<feature type="coiled-coil region" evidence="4">
    <location>
        <begin position="84"/>
        <end position="174"/>
    </location>
</feature>
<proteinExistence type="inferred from homology"/>
<organism evidence="7 8">
    <name type="scientific">Microcaecilia unicolor</name>
    <dbReference type="NCBI Taxonomy" id="1415580"/>
    <lineage>
        <taxon>Eukaryota</taxon>
        <taxon>Metazoa</taxon>
        <taxon>Chordata</taxon>
        <taxon>Craniata</taxon>
        <taxon>Vertebrata</taxon>
        <taxon>Euteleostomi</taxon>
        <taxon>Amphibia</taxon>
        <taxon>Gymnophiona</taxon>
        <taxon>Siphonopidae</taxon>
        <taxon>Microcaecilia</taxon>
    </lineage>
</organism>
<evidence type="ECO:0000256" key="3">
    <source>
        <dbReference type="RuleBase" id="RU000685"/>
    </source>
</evidence>
<dbReference type="GeneID" id="115471057"/>
<reference evidence="8" key="1">
    <citation type="submission" date="2025-08" db="UniProtKB">
        <authorList>
            <consortium name="RefSeq"/>
        </authorList>
    </citation>
    <scope>IDENTIFICATION</scope>
</reference>
<dbReference type="PROSITE" id="PS00226">
    <property type="entry name" value="IF_ROD_1"/>
    <property type="match status" value="1"/>
</dbReference>
<dbReference type="InterPro" id="IPR006821">
    <property type="entry name" value="Intermed_filament_DNA-bd"/>
</dbReference>
<dbReference type="Gene3D" id="1.20.5.1160">
    <property type="entry name" value="Vasodilator-stimulated phosphoprotein"/>
    <property type="match status" value="1"/>
</dbReference>
<keyword evidence="2 4" id="KW-0175">Coiled coil</keyword>
<evidence type="ECO:0000313" key="8">
    <source>
        <dbReference type="RefSeq" id="XP_030060585.1"/>
    </source>
</evidence>
<dbReference type="FunFam" id="1.20.5.170:FF:000002">
    <property type="entry name" value="Type I keratin KA11"/>
    <property type="match status" value="1"/>
</dbReference>
<dbReference type="PROSITE" id="PS51842">
    <property type="entry name" value="IF_ROD_2"/>
    <property type="match status" value="1"/>
</dbReference>
<accession>A0A6P7YC10</accession>
<dbReference type="SUPFAM" id="SSF64593">
    <property type="entry name" value="Intermediate filament protein, coiled coil region"/>
    <property type="match status" value="2"/>
</dbReference>
<dbReference type="FunFam" id="1.20.5.1160:FF:000001">
    <property type="entry name" value="Keratin type II"/>
    <property type="match status" value="1"/>
</dbReference>
<dbReference type="Gene3D" id="1.20.5.500">
    <property type="entry name" value="Single helix bin"/>
    <property type="match status" value="1"/>
</dbReference>
<evidence type="ECO:0000256" key="2">
    <source>
        <dbReference type="ARBA" id="ARBA00023054"/>
    </source>
</evidence>
<dbReference type="GO" id="GO:0005882">
    <property type="term" value="C:intermediate filament"/>
    <property type="evidence" value="ECO:0007669"/>
    <property type="project" value="UniProtKB-KW"/>
</dbReference>
<dbReference type="GO" id="GO:0005737">
    <property type="term" value="C:cytoplasm"/>
    <property type="evidence" value="ECO:0007669"/>
    <property type="project" value="TreeGrafter"/>
</dbReference>
<keyword evidence="1 3" id="KW-0403">Intermediate filament</keyword>
<evidence type="ECO:0000256" key="1">
    <source>
        <dbReference type="ARBA" id="ARBA00022754"/>
    </source>
</evidence>
<dbReference type="InterPro" id="IPR039008">
    <property type="entry name" value="IF_rod_dom"/>
</dbReference>
<evidence type="ECO:0000256" key="4">
    <source>
        <dbReference type="SAM" id="Coils"/>
    </source>
</evidence>
<feature type="coiled-coil region" evidence="4">
    <location>
        <begin position="288"/>
        <end position="343"/>
    </location>
</feature>
<feature type="region of interest" description="Disordered" evidence="5">
    <location>
        <begin position="449"/>
        <end position="481"/>
    </location>
</feature>
<dbReference type="InParanoid" id="A0A6P7YC10"/>
<evidence type="ECO:0000256" key="5">
    <source>
        <dbReference type="SAM" id="MobiDB-lite"/>
    </source>
</evidence>
<dbReference type="PANTHER" id="PTHR45652">
    <property type="entry name" value="GLIAL FIBRILLARY ACIDIC PROTEIN"/>
    <property type="match status" value="1"/>
</dbReference>
<comment type="similarity">
    <text evidence="3">Belongs to the intermediate filament family.</text>
</comment>
<dbReference type="InterPro" id="IPR050405">
    <property type="entry name" value="Intermediate_filament"/>
</dbReference>
<dbReference type="GO" id="GO:0099184">
    <property type="term" value="F:structural constituent of postsynaptic intermediate filament cytoskeleton"/>
    <property type="evidence" value="ECO:0007669"/>
    <property type="project" value="TreeGrafter"/>
</dbReference>
<dbReference type="RefSeq" id="XP_030060585.1">
    <property type="nucleotide sequence ID" value="XM_030204725.1"/>
</dbReference>
<dbReference type="SMART" id="SM01391">
    <property type="entry name" value="Filament"/>
    <property type="match status" value="1"/>
</dbReference>
<feature type="compositionally biased region" description="Basic and acidic residues" evidence="5">
    <location>
        <begin position="451"/>
        <end position="481"/>
    </location>
</feature>
<dbReference type="GO" id="GO:0045109">
    <property type="term" value="P:intermediate filament organization"/>
    <property type="evidence" value="ECO:0007669"/>
    <property type="project" value="TreeGrafter"/>
</dbReference>
<dbReference type="Proteomes" id="UP000515156">
    <property type="component" value="Chromosome 5"/>
</dbReference>
<name>A0A6P7YC10_9AMPH</name>
<dbReference type="PANTHER" id="PTHR45652:SF18">
    <property type="entry name" value="ALPHA-INTERNEXIN"/>
    <property type="match status" value="1"/>
</dbReference>
<sequence length="481" mass="55080">MSFSSNYPTTTNYRKIFGDPPGSSTLLFGGSSAFSKTTFSGGVRSQSLSYSNVSPFKRPAPNAVFAFSSSDNMHDDLAQISTLNDEYKITRTNEKKQLQELNDRFVVFIKQVHNVEQHNMILEAKLAALKQTQFESFRLKETYQQELRELRVQLDKLSLEKAQITLERNNLAENLRTFKGKYEAEVKIREELELSLKAHKKDVDQAALVRLDLEKKVQSLKGEISFFRKVHEEEVAEFMSMLQTAEVSVETEICKPDLTLALKEIRIQYESLAAQNVHSAEKWYSTHYEQLRKEASQSSETIRSYEEQVKEFRKKLEFSTTKIDSLQGIKVSLERQIQEMEERHNAEATGLQVTISRLESILMSTKSEMDRRVREYQDLLNVKMALDMEIAAYRNLLEGEGTHFSTGGISISTLSLNPDSLLTTQFSSSSPIFLKKGEKDESLKMVSKTSAHKEETFEKHTEETVVSTKKLEKAKHEEVDS</sequence>
<dbReference type="KEGG" id="muo:115471057"/>
<gene>
    <name evidence="8" type="primary">LOC115471057</name>
</gene>
<keyword evidence="7" id="KW-1185">Reference proteome</keyword>
<evidence type="ECO:0000313" key="7">
    <source>
        <dbReference type="Proteomes" id="UP000515156"/>
    </source>
</evidence>